<comment type="caution">
    <text evidence="1">The sequence shown here is derived from an EMBL/GenBank/DDBJ whole genome shotgun (WGS) entry which is preliminary data.</text>
</comment>
<sequence>MPHSINRFLCVLKYLARGVDRREEYNLPGLGSEAYAGQMCRPHTLRINREVPDNEVRGPIAIAIDIDVQS</sequence>
<dbReference type="Proteomes" id="UP000663827">
    <property type="component" value="Unassembled WGS sequence"/>
</dbReference>
<protein>
    <submittedName>
        <fullName evidence="1">Uncharacterized protein</fullName>
    </submittedName>
</protein>
<dbReference type="EMBL" id="CAJNJQ010000157">
    <property type="protein sequence ID" value="CAE7060081.1"/>
    <property type="molecule type" value="Genomic_DNA"/>
</dbReference>
<evidence type="ECO:0000313" key="2">
    <source>
        <dbReference type="Proteomes" id="UP000663827"/>
    </source>
</evidence>
<organism evidence="1 2">
    <name type="scientific">Rhizoctonia solani</name>
    <dbReference type="NCBI Taxonomy" id="456999"/>
    <lineage>
        <taxon>Eukaryota</taxon>
        <taxon>Fungi</taxon>
        <taxon>Dikarya</taxon>
        <taxon>Basidiomycota</taxon>
        <taxon>Agaricomycotina</taxon>
        <taxon>Agaricomycetes</taxon>
        <taxon>Cantharellales</taxon>
        <taxon>Ceratobasidiaceae</taxon>
        <taxon>Rhizoctonia</taxon>
    </lineage>
</organism>
<accession>A0A8H3DQJ5</accession>
<dbReference type="AlphaFoldDB" id="A0A8H3DQJ5"/>
<proteinExistence type="predicted"/>
<evidence type="ECO:0000313" key="1">
    <source>
        <dbReference type="EMBL" id="CAE7060081.1"/>
    </source>
</evidence>
<name>A0A8H3DQJ5_9AGAM</name>
<reference evidence="1" key="1">
    <citation type="submission" date="2021-01" db="EMBL/GenBank/DDBJ databases">
        <authorList>
            <person name="Kaushik A."/>
        </authorList>
    </citation>
    <scope>NUCLEOTIDE SEQUENCE</scope>
    <source>
        <strain evidence="1">AG5</strain>
    </source>
</reference>
<gene>
    <name evidence="1" type="ORF">RDB_LOCUS7234</name>
</gene>